<feature type="region of interest" description="Disordered" evidence="1">
    <location>
        <begin position="69"/>
        <end position="201"/>
    </location>
</feature>
<feature type="region of interest" description="Disordered" evidence="1">
    <location>
        <begin position="379"/>
        <end position="399"/>
    </location>
</feature>
<dbReference type="EMBL" id="JBEXAC010000001">
    <property type="protein sequence ID" value="MET6997333.1"/>
    <property type="molecule type" value="Genomic_DNA"/>
</dbReference>
<feature type="region of interest" description="Disordered" evidence="1">
    <location>
        <begin position="453"/>
        <end position="474"/>
    </location>
</feature>
<feature type="compositionally biased region" description="Basic and acidic residues" evidence="1">
    <location>
        <begin position="14"/>
        <end position="23"/>
    </location>
</feature>
<proteinExistence type="predicted"/>
<feature type="region of interest" description="Disordered" evidence="1">
    <location>
        <begin position="261"/>
        <end position="302"/>
    </location>
</feature>
<dbReference type="Pfam" id="PF13699">
    <property type="entry name" value="eCIS_core"/>
    <property type="match status" value="1"/>
</dbReference>
<evidence type="ECO:0000259" key="2">
    <source>
        <dbReference type="Pfam" id="PF13699"/>
    </source>
</evidence>
<feature type="compositionally biased region" description="Polar residues" evidence="1">
    <location>
        <begin position="282"/>
        <end position="295"/>
    </location>
</feature>
<accession>A0ABV2T2S0</accession>
<name>A0ABV2T2S0_9BACT</name>
<evidence type="ECO:0000256" key="1">
    <source>
        <dbReference type="SAM" id="MobiDB-lite"/>
    </source>
</evidence>
<feature type="domain" description="eCIS core" evidence="2">
    <location>
        <begin position="189"/>
        <end position="265"/>
    </location>
</feature>
<dbReference type="InterPro" id="IPR025295">
    <property type="entry name" value="eCIS_core_dom"/>
</dbReference>
<organism evidence="3 4">
    <name type="scientific">Chitinophaga defluvii</name>
    <dbReference type="NCBI Taxonomy" id="3163343"/>
    <lineage>
        <taxon>Bacteria</taxon>
        <taxon>Pseudomonadati</taxon>
        <taxon>Bacteroidota</taxon>
        <taxon>Chitinophagia</taxon>
        <taxon>Chitinophagales</taxon>
        <taxon>Chitinophagaceae</taxon>
        <taxon>Chitinophaga</taxon>
    </lineage>
</organism>
<feature type="compositionally biased region" description="Basic and acidic residues" evidence="1">
    <location>
        <begin position="456"/>
        <end position="474"/>
    </location>
</feature>
<dbReference type="RefSeq" id="WP_354659971.1">
    <property type="nucleotide sequence ID" value="NZ_JBEXAC010000001.1"/>
</dbReference>
<feature type="compositionally biased region" description="Low complexity" evidence="1">
    <location>
        <begin position="264"/>
        <end position="281"/>
    </location>
</feature>
<feature type="region of interest" description="Disordered" evidence="1">
    <location>
        <begin position="1"/>
        <end position="34"/>
    </location>
</feature>
<evidence type="ECO:0000313" key="4">
    <source>
        <dbReference type="Proteomes" id="UP001549749"/>
    </source>
</evidence>
<sequence length="474" mass="52888">MKTSSPRYRRHRNPDKTAEKKETPFFAGSQQPLQAKEDAFFQPKLTMGQPGDQYEREADAVADNVVHQAPAKRGGALQQKAVTMLQAMQAPPKEEEKKPPVPEKKKEEEKPLQKKDEKKEKEEEKKTIQAKEEAPEKEEEKKPVQQKEDTPEKKEERPEVMAKQQPDGKQPSSISLDTQLKQQQDKGTPLSPQLRAEMGNAIGADFKDVNIHTDQEAVQMNKQIGAQAFTHGKDIYFNSGKYDPATLAGKRLLAHELTHVVQQGAASPARRRSAGGSATSRQKTTARQVQQQSATPLPEGVKADKKTKIASFKRGDFTVKILPDKTASPKSTAVKSRGAVTDGKIKYRVTPQTKDGKIVSVKIKKELVIQTTYAANAKPAGPSAYGRGTTEEDKKQGNTSLKYHEGNHGQDYMNYITDHPFPELVINEPLTQAEYDQAYKDWEASVQEFITGMEQYSKEKTDETGHPLSEEEAQ</sequence>
<keyword evidence="4" id="KW-1185">Reference proteome</keyword>
<reference evidence="3 4" key="1">
    <citation type="submission" date="2024-06" db="EMBL/GenBank/DDBJ databases">
        <title>Chitinophaga defluvii sp. nov., isolated from municipal sewage.</title>
        <authorList>
            <person name="Zhang L."/>
        </authorList>
    </citation>
    <scope>NUCLEOTIDE SEQUENCE [LARGE SCALE GENOMIC DNA]</scope>
    <source>
        <strain evidence="3 4">H8</strain>
    </source>
</reference>
<gene>
    <name evidence="3" type="ORF">ABR189_08120</name>
</gene>
<dbReference type="Proteomes" id="UP001549749">
    <property type="component" value="Unassembled WGS sequence"/>
</dbReference>
<feature type="compositionally biased region" description="Basic and acidic residues" evidence="1">
    <location>
        <begin position="92"/>
        <end position="160"/>
    </location>
</feature>
<evidence type="ECO:0000313" key="3">
    <source>
        <dbReference type="EMBL" id="MET6997333.1"/>
    </source>
</evidence>
<protein>
    <submittedName>
        <fullName evidence="3">DUF4157 domain-containing protein</fullName>
    </submittedName>
</protein>
<feature type="compositionally biased region" description="Basic and acidic residues" evidence="1">
    <location>
        <begin position="389"/>
        <end position="399"/>
    </location>
</feature>
<comment type="caution">
    <text evidence="3">The sequence shown here is derived from an EMBL/GenBank/DDBJ whole genome shotgun (WGS) entry which is preliminary data.</text>
</comment>
<feature type="compositionally biased region" description="Polar residues" evidence="1">
    <location>
        <begin position="170"/>
        <end position="186"/>
    </location>
</feature>